<comment type="similarity">
    <text evidence="2">Belongs to the DsbD family.</text>
</comment>
<protein>
    <submittedName>
        <fullName evidence="8">Cytochrome c biogenesis CcdA family protein</fullName>
    </submittedName>
</protein>
<evidence type="ECO:0000256" key="5">
    <source>
        <dbReference type="ARBA" id="ARBA00023136"/>
    </source>
</evidence>
<dbReference type="PANTHER" id="PTHR31272">
    <property type="entry name" value="CYTOCHROME C-TYPE BIOGENESIS PROTEIN HI_1454-RELATED"/>
    <property type="match status" value="1"/>
</dbReference>
<keyword evidence="3 6" id="KW-0812">Transmembrane</keyword>
<dbReference type="Pfam" id="PF02683">
    <property type="entry name" value="DsbD_TM"/>
    <property type="match status" value="1"/>
</dbReference>
<accession>A0ABU2SN80</accession>
<evidence type="ECO:0000259" key="7">
    <source>
        <dbReference type="Pfam" id="PF02683"/>
    </source>
</evidence>
<feature type="transmembrane region" description="Helical" evidence="6">
    <location>
        <begin position="46"/>
        <end position="69"/>
    </location>
</feature>
<organism evidence="8 9">
    <name type="scientific">Streptomyces hesseae</name>
    <dbReference type="NCBI Taxonomy" id="3075519"/>
    <lineage>
        <taxon>Bacteria</taxon>
        <taxon>Bacillati</taxon>
        <taxon>Actinomycetota</taxon>
        <taxon>Actinomycetes</taxon>
        <taxon>Kitasatosporales</taxon>
        <taxon>Streptomycetaceae</taxon>
        <taxon>Streptomyces</taxon>
    </lineage>
</organism>
<dbReference type="InterPro" id="IPR003834">
    <property type="entry name" value="Cyt_c_assmbl_TM_dom"/>
</dbReference>
<dbReference type="PANTHER" id="PTHR31272:SF4">
    <property type="entry name" value="CYTOCHROME C-TYPE BIOGENESIS PROTEIN HI_1454-RELATED"/>
    <property type="match status" value="1"/>
</dbReference>
<dbReference type="RefSeq" id="WP_311611280.1">
    <property type="nucleotide sequence ID" value="NZ_JAVRFI010000008.1"/>
</dbReference>
<evidence type="ECO:0000256" key="3">
    <source>
        <dbReference type="ARBA" id="ARBA00022692"/>
    </source>
</evidence>
<feature type="transmembrane region" description="Helical" evidence="6">
    <location>
        <begin position="6"/>
        <end position="34"/>
    </location>
</feature>
<feature type="transmembrane region" description="Helical" evidence="6">
    <location>
        <begin position="75"/>
        <end position="97"/>
    </location>
</feature>
<reference evidence="8" key="1">
    <citation type="submission" date="2024-05" db="EMBL/GenBank/DDBJ databases">
        <title>30 novel species of actinomycetes from the DSMZ collection.</title>
        <authorList>
            <person name="Nouioui I."/>
        </authorList>
    </citation>
    <scope>NUCLEOTIDE SEQUENCE</scope>
    <source>
        <strain evidence="8">DSM 40473</strain>
    </source>
</reference>
<feature type="transmembrane region" description="Helical" evidence="6">
    <location>
        <begin position="249"/>
        <end position="268"/>
    </location>
</feature>
<evidence type="ECO:0000256" key="1">
    <source>
        <dbReference type="ARBA" id="ARBA00004141"/>
    </source>
</evidence>
<proteinExistence type="inferred from homology"/>
<comment type="subcellular location">
    <subcellularLocation>
        <location evidence="1">Membrane</location>
        <topology evidence="1">Multi-pass membrane protein</topology>
    </subcellularLocation>
</comment>
<feature type="transmembrane region" description="Helical" evidence="6">
    <location>
        <begin position="155"/>
        <end position="173"/>
    </location>
</feature>
<evidence type="ECO:0000256" key="4">
    <source>
        <dbReference type="ARBA" id="ARBA00022989"/>
    </source>
</evidence>
<feature type="transmembrane region" description="Helical" evidence="6">
    <location>
        <begin position="194"/>
        <end position="217"/>
    </location>
</feature>
<name>A0ABU2SN80_9ACTN</name>
<dbReference type="Proteomes" id="UP001180531">
    <property type="component" value="Unassembled WGS sequence"/>
</dbReference>
<keyword evidence="9" id="KW-1185">Reference proteome</keyword>
<gene>
    <name evidence="8" type="ORF">RM609_15365</name>
</gene>
<dbReference type="InterPro" id="IPR051790">
    <property type="entry name" value="Cytochrome_c-biogenesis_DsbD"/>
</dbReference>
<feature type="domain" description="Cytochrome C biogenesis protein transmembrane" evidence="7">
    <location>
        <begin position="7"/>
        <end position="176"/>
    </location>
</feature>
<evidence type="ECO:0000313" key="9">
    <source>
        <dbReference type="Proteomes" id="UP001180531"/>
    </source>
</evidence>
<dbReference type="EMBL" id="JAVRFI010000008">
    <property type="protein sequence ID" value="MDT0450441.1"/>
    <property type="molecule type" value="Genomic_DNA"/>
</dbReference>
<comment type="caution">
    <text evidence="8">The sequence shown here is derived from an EMBL/GenBank/DDBJ whole genome shotgun (WGS) entry which is preliminary data.</text>
</comment>
<sequence length="288" mass="29594">MTDIGYLAAFLGGVLALVSPCSALLLPAFFAYSLATPTRLLARTGVFYLGLATTLVPLGAASTAASRLFNGHRDLLITAGGWVVIALGAAQIVGLGFASKKAQAAAGRITPRTAASTFLLGCVYGLAGFCAGPILGAVLTVTAVDGDPLHGASMLAVYALGMALPLFVLALLWDRFKLGQRRWLRGRELRLGRLRLHTTSLVSGLFFIAIGVLFLGWGGTTGLPGLVDAEQEFRLEELVSRVGGAVPDYALLAVLALVAAGALAWFALRRPAGGADDGPEGSGGTTGV</sequence>
<evidence type="ECO:0000313" key="8">
    <source>
        <dbReference type="EMBL" id="MDT0450441.1"/>
    </source>
</evidence>
<keyword evidence="4 6" id="KW-1133">Transmembrane helix</keyword>
<feature type="transmembrane region" description="Helical" evidence="6">
    <location>
        <begin position="118"/>
        <end position="143"/>
    </location>
</feature>
<evidence type="ECO:0000256" key="2">
    <source>
        <dbReference type="ARBA" id="ARBA00006143"/>
    </source>
</evidence>
<keyword evidence="5 6" id="KW-0472">Membrane</keyword>
<evidence type="ECO:0000256" key="6">
    <source>
        <dbReference type="SAM" id="Phobius"/>
    </source>
</evidence>